<dbReference type="Gene3D" id="3.80.10.10">
    <property type="entry name" value="Ribonuclease Inhibitor"/>
    <property type="match status" value="3"/>
</dbReference>
<organism evidence="4 5">
    <name type="scientific">Castanea mollissima</name>
    <name type="common">Chinese chestnut</name>
    <dbReference type="NCBI Taxonomy" id="60419"/>
    <lineage>
        <taxon>Eukaryota</taxon>
        <taxon>Viridiplantae</taxon>
        <taxon>Streptophyta</taxon>
        <taxon>Embryophyta</taxon>
        <taxon>Tracheophyta</taxon>
        <taxon>Spermatophyta</taxon>
        <taxon>Magnoliopsida</taxon>
        <taxon>eudicotyledons</taxon>
        <taxon>Gunneridae</taxon>
        <taxon>Pentapetalae</taxon>
        <taxon>rosids</taxon>
        <taxon>fabids</taxon>
        <taxon>Fagales</taxon>
        <taxon>Fagaceae</taxon>
        <taxon>Castanea</taxon>
    </lineage>
</organism>
<dbReference type="InterPro" id="IPR032675">
    <property type="entry name" value="LRR_dom_sf"/>
</dbReference>
<dbReference type="AlphaFoldDB" id="A0A8J4R3T2"/>
<evidence type="ECO:0000313" key="5">
    <source>
        <dbReference type="Proteomes" id="UP000737018"/>
    </source>
</evidence>
<evidence type="ECO:0000259" key="3">
    <source>
        <dbReference type="Pfam" id="PF25019"/>
    </source>
</evidence>
<dbReference type="Pfam" id="PF23598">
    <property type="entry name" value="LRR_14"/>
    <property type="match status" value="1"/>
</dbReference>
<dbReference type="EMBL" id="JRKL02002903">
    <property type="protein sequence ID" value="KAF3957143.1"/>
    <property type="molecule type" value="Genomic_DNA"/>
</dbReference>
<dbReference type="OrthoDB" id="773208at2759"/>
<evidence type="ECO:0000313" key="4">
    <source>
        <dbReference type="EMBL" id="KAF3957143.1"/>
    </source>
</evidence>
<gene>
    <name evidence="4" type="ORF">CMV_017813</name>
</gene>
<protein>
    <submittedName>
        <fullName evidence="4">Uncharacterized protein</fullName>
    </submittedName>
</protein>
<dbReference type="PANTHER" id="PTHR47186:SF3">
    <property type="entry name" value="OS09G0267800 PROTEIN"/>
    <property type="match status" value="1"/>
</dbReference>
<keyword evidence="1" id="KW-0677">Repeat</keyword>
<accession>A0A8J4R3T2</accession>
<evidence type="ECO:0000259" key="2">
    <source>
        <dbReference type="Pfam" id="PF23598"/>
    </source>
</evidence>
<feature type="domain" description="Disease resistance R13L4/SHOC-2-like LRR" evidence="2">
    <location>
        <begin position="35"/>
        <end position="157"/>
    </location>
</feature>
<keyword evidence="5" id="KW-1185">Reference proteome</keyword>
<feature type="domain" description="R13L1/DRL21-like LRR repeat region" evidence="3">
    <location>
        <begin position="171"/>
        <end position="239"/>
    </location>
</feature>
<reference evidence="4" key="1">
    <citation type="submission" date="2020-03" db="EMBL/GenBank/DDBJ databases">
        <title>Castanea mollissima Vanexum genome sequencing.</title>
        <authorList>
            <person name="Staton M."/>
        </authorList>
    </citation>
    <scope>NUCLEOTIDE SEQUENCE</scope>
    <source>
        <tissue evidence="4">Leaf</tissue>
    </source>
</reference>
<proteinExistence type="predicted"/>
<dbReference type="SUPFAM" id="SSF52058">
    <property type="entry name" value="L domain-like"/>
    <property type="match status" value="1"/>
</dbReference>
<name>A0A8J4R3T2_9ROSI</name>
<comment type="caution">
    <text evidence="4">The sequence shown here is derived from an EMBL/GenBank/DDBJ whole genome shotgun (WGS) entry which is preliminary data.</text>
</comment>
<evidence type="ECO:0000256" key="1">
    <source>
        <dbReference type="ARBA" id="ARBA00022737"/>
    </source>
</evidence>
<dbReference type="Proteomes" id="UP000737018">
    <property type="component" value="Unassembled WGS sequence"/>
</dbReference>
<dbReference type="InterPro" id="IPR056789">
    <property type="entry name" value="LRR_R13L1-DRL21"/>
</dbReference>
<dbReference type="InterPro" id="IPR055414">
    <property type="entry name" value="LRR_R13L4/SHOC2-like"/>
</dbReference>
<dbReference type="Pfam" id="PF25019">
    <property type="entry name" value="LRR_R13L1-DRL21"/>
    <property type="match status" value="1"/>
</dbReference>
<sequence>MVSSIEDIYEVQSIRSCIGKATDYNCEHEAFLSFLLKQKYLRVWAFDYEAKTLLRSISNLKHLRYLDISFSTIKVLPESTSCLLNLQTLKVNNCQYLCKLPNGMKHMKNLMYLENNGCDSLTCMPEGMGQLICLQSLSCFIVGKDNGYQISELKGLNLRNHLRIEKLGNVEDVLDGLQPHSNLKKLIINNYHGSKFPTWMQDLFLHNLIEIQLLYCKRCELLPPLGKLPFLMDLDITNMHAVKSLGNEFHGDSAISFPSLRSFRLCHMNNLEEWRTINGRKSFPHLSRLSILCCPNATLISSVMNLTSLSDLTILSMEESIVLPDGLFQQHKMLESLNISLVRNLKPLANQLNNLSTLKNLRLNYCDKNCKAFYSLSEGIQYLTKLEDLFINGCPKLMSLPEDVQKVVEVQVYKALGIAKDRVQISQELNLVFACYRPLGAKRTKSSCCGSSLQDFCPALLLYSLYITPRGFFSLEVVIQQFGCGIFPLDVSLVLVKLEQRYCNCSMFS</sequence>
<dbReference type="PANTHER" id="PTHR47186">
    <property type="entry name" value="LEUCINE-RICH REPEAT-CONTAINING PROTEIN 57"/>
    <property type="match status" value="1"/>
</dbReference>